<dbReference type="EMBL" id="CP024915">
    <property type="protein sequence ID" value="AUZ88325.1"/>
    <property type="molecule type" value="Genomic_DNA"/>
</dbReference>
<feature type="transmembrane region" description="Helical" evidence="13">
    <location>
        <begin position="76"/>
        <end position="94"/>
    </location>
</feature>
<keyword evidence="5" id="KW-0732">Signal</keyword>
<evidence type="ECO:0000256" key="6">
    <source>
        <dbReference type="ARBA" id="ARBA00022989"/>
    </source>
</evidence>
<comment type="pathway">
    <text evidence="9">Carotenoid biosynthesis; staphyloxanthin biosynthesis; staphyloxanthin from farnesyl diphosphate: step 5/5.</text>
</comment>
<evidence type="ECO:0000256" key="13">
    <source>
        <dbReference type="SAM" id="Phobius"/>
    </source>
</evidence>
<feature type="transmembrane region" description="Helical" evidence="13">
    <location>
        <begin position="100"/>
        <end position="119"/>
    </location>
</feature>
<keyword evidence="6 13" id="KW-1133">Transmembrane helix</keyword>
<evidence type="ECO:0000256" key="9">
    <source>
        <dbReference type="ARBA" id="ARBA00023588"/>
    </source>
</evidence>
<evidence type="ECO:0000256" key="12">
    <source>
        <dbReference type="ARBA" id="ARBA00025324"/>
    </source>
</evidence>
<keyword evidence="7 13" id="KW-0472">Membrane</keyword>
<name>A0A2L0UGE5_9MICC</name>
<accession>A0A2L0UGE5</accession>
<dbReference type="UniPathway" id="UPA00029">
    <property type="reaction ID" value="UER00560"/>
</dbReference>
<dbReference type="Pfam" id="PF18927">
    <property type="entry name" value="CrtO"/>
    <property type="match status" value="1"/>
</dbReference>
<sequence length="135" mass="15162">MALLIGPSLVDSARSRYRVRSFEPRTYALLGAEAVRRALDLVGWNRVIKNLRQAENEEPGTSGFLRGTEQSETGHFLGFTATGLLVLIAVVTSHPVGARQILLVGVLLHIYPIMIQRLVRFRLTRRPARSNRTER</sequence>
<dbReference type="GO" id="GO:0005886">
    <property type="term" value="C:plasma membrane"/>
    <property type="evidence" value="ECO:0007669"/>
    <property type="project" value="UniProtKB-SubCell"/>
</dbReference>
<evidence type="ECO:0000256" key="3">
    <source>
        <dbReference type="ARBA" id="ARBA00022679"/>
    </source>
</evidence>
<evidence type="ECO:0000313" key="14">
    <source>
        <dbReference type="EMBL" id="AUZ88325.1"/>
    </source>
</evidence>
<evidence type="ECO:0000313" key="15">
    <source>
        <dbReference type="Proteomes" id="UP000239187"/>
    </source>
</evidence>
<comment type="similarity">
    <text evidence="10">Belongs to the acyltransferase CrtO family.</text>
</comment>
<comment type="subcellular location">
    <subcellularLocation>
        <location evidence="1">Cell membrane</location>
        <topology evidence="1">Single-pass membrane protein</topology>
    </subcellularLocation>
</comment>
<evidence type="ECO:0000256" key="11">
    <source>
        <dbReference type="ARBA" id="ARBA00023667"/>
    </source>
</evidence>
<comment type="function">
    <text evidence="12">Catalyzes the acylation of glycosyl-4,4'-diaponeurosporenoate, i.e. the esterification of glucose at the C6'' position with the carboxyl group of the C(15) fatty acid 12-methyltetradecanoic acid, to yield staphyloxanthin. This is the last step in the biosynthesis of this orange pigment, present in most staphylococci strains.</text>
</comment>
<gene>
    <name evidence="14" type="ORF">CVO76_12280</name>
</gene>
<evidence type="ECO:0000256" key="10">
    <source>
        <dbReference type="ARBA" id="ARBA00023603"/>
    </source>
</evidence>
<evidence type="ECO:0000256" key="1">
    <source>
        <dbReference type="ARBA" id="ARBA00004162"/>
    </source>
</evidence>
<keyword evidence="4 13" id="KW-0812">Transmembrane</keyword>
<reference evidence="14 15" key="1">
    <citation type="submission" date="2017-11" db="EMBL/GenBank/DDBJ databases">
        <title>Draft genome of Arthrobacter agilis strain UMCV2, a plant growth-promoting rhizobacterium and biocontrol capacity of phytopathogenic fungi.</title>
        <authorList>
            <person name="Martinez-Camara R."/>
            <person name="Santoyo G."/>
            <person name="Moreno-Hagelsieb G."/>
            <person name="Valencia-Cantero E."/>
        </authorList>
    </citation>
    <scope>NUCLEOTIDE SEQUENCE [LARGE SCALE GENOMIC DNA]</scope>
    <source>
        <strain evidence="14 15">UMCV2</strain>
    </source>
</reference>
<evidence type="ECO:0000256" key="4">
    <source>
        <dbReference type="ARBA" id="ARBA00022692"/>
    </source>
</evidence>
<proteinExistence type="inferred from homology"/>
<dbReference type="GO" id="GO:0016746">
    <property type="term" value="F:acyltransferase activity"/>
    <property type="evidence" value="ECO:0007669"/>
    <property type="project" value="UniProtKB-KW"/>
</dbReference>
<keyword evidence="2" id="KW-1003">Cell membrane</keyword>
<evidence type="ECO:0000256" key="5">
    <source>
        <dbReference type="ARBA" id="ARBA00022729"/>
    </source>
</evidence>
<keyword evidence="3" id="KW-0808">Transferase</keyword>
<evidence type="ECO:0000256" key="2">
    <source>
        <dbReference type="ARBA" id="ARBA00022475"/>
    </source>
</evidence>
<keyword evidence="8" id="KW-0012">Acyltransferase</keyword>
<dbReference type="AlphaFoldDB" id="A0A2L0UGE5"/>
<evidence type="ECO:0000256" key="7">
    <source>
        <dbReference type="ARBA" id="ARBA00023136"/>
    </source>
</evidence>
<dbReference type="Proteomes" id="UP000239187">
    <property type="component" value="Chromosome"/>
</dbReference>
<organism evidence="14 15">
    <name type="scientific">Arthrobacter agilis</name>
    <dbReference type="NCBI Taxonomy" id="37921"/>
    <lineage>
        <taxon>Bacteria</taxon>
        <taxon>Bacillati</taxon>
        <taxon>Actinomycetota</taxon>
        <taxon>Actinomycetes</taxon>
        <taxon>Micrococcales</taxon>
        <taxon>Micrococcaceae</taxon>
        <taxon>Arthrobacter</taxon>
    </lineage>
</organism>
<protein>
    <recommendedName>
        <fullName evidence="11">Glycosyl-4,4'-diaponeurosporenoate acyltransferase</fullName>
    </recommendedName>
</protein>
<dbReference type="InterPro" id="IPR044021">
    <property type="entry name" value="CrtO"/>
</dbReference>
<evidence type="ECO:0000256" key="8">
    <source>
        <dbReference type="ARBA" id="ARBA00023315"/>
    </source>
</evidence>